<accession>A0A5B7ICK5</accession>
<dbReference type="Proteomes" id="UP000324222">
    <property type="component" value="Unassembled WGS sequence"/>
</dbReference>
<reference evidence="2 3" key="1">
    <citation type="submission" date="2019-05" db="EMBL/GenBank/DDBJ databases">
        <title>Another draft genome of Portunus trituberculatus and its Hox gene families provides insights of decapod evolution.</title>
        <authorList>
            <person name="Jeong J.-H."/>
            <person name="Song I."/>
            <person name="Kim S."/>
            <person name="Choi T."/>
            <person name="Kim D."/>
            <person name="Ryu S."/>
            <person name="Kim W."/>
        </authorList>
    </citation>
    <scope>NUCLEOTIDE SEQUENCE [LARGE SCALE GENOMIC DNA]</scope>
    <source>
        <tissue evidence="2">Muscle</tissue>
    </source>
</reference>
<proteinExistence type="predicted"/>
<dbReference type="EMBL" id="VSRR010052704">
    <property type="protein sequence ID" value="MPC80003.1"/>
    <property type="molecule type" value="Genomic_DNA"/>
</dbReference>
<dbReference type="AlphaFoldDB" id="A0A5B7ICK5"/>
<comment type="caution">
    <text evidence="2">The sequence shown here is derived from an EMBL/GenBank/DDBJ whole genome shotgun (WGS) entry which is preliminary data.</text>
</comment>
<gene>
    <name evidence="2" type="ORF">E2C01_074565</name>
</gene>
<evidence type="ECO:0000313" key="3">
    <source>
        <dbReference type="Proteomes" id="UP000324222"/>
    </source>
</evidence>
<evidence type="ECO:0000256" key="1">
    <source>
        <dbReference type="SAM" id="MobiDB-lite"/>
    </source>
</evidence>
<protein>
    <submittedName>
        <fullName evidence="2">Uncharacterized protein</fullName>
    </submittedName>
</protein>
<evidence type="ECO:0000313" key="2">
    <source>
        <dbReference type="EMBL" id="MPC80003.1"/>
    </source>
</evidence>
<feature type="compositionally biased region" description="Basic and acidic residues" evidence="1">
    <location>
        <begin position="54"/>
        <end position="63"/>
    </location>
</feature>
<feature type="region of interest" description="Disordered" evidence="1">
    <location>
        <begin position="54"/>
        <end position="81"/>
    </location>
</feature>
<keyword evidence="3" id="KW-1185">Reference proteome</keyword>
<organism evidence="2 3">
    <name type="scientific">Portunus trituberculatus</name>
    <name type="common">Swimming crab</name>
    <name type="synonym">Neptunus trituberculatus</name>
    <dbReference type="NCBI Taxonomy" id="210409"/>
    <lineage>
        <taxon>Eukaryota</taxon>
        <taxon>Metazoa</taxon>
        <taxon>Ecdysozoa</taxon>
        <taxon>Arthropoda</taxon>
        <taxon>Crustacea</taxon>
        <taxon>Multicrustacea</taxon>
        <taxon>Malacostraca</taxon>
        <taxon>Eumalacostraca</taxon>
        <taxon>Eucarida</taxon>
        <taxon>Decapoda</taxon>
        <taxon>Pleocyemata</taxon>
        <taxon>Brachyura</taxon>
        <taxon>Eubrachyura</taxon>
        <taxon>Portunoidea</taxon>
        <taxon>Portunidae</taxon>
        <taxon>Portuninae</taxon>
        <taxon>Portunus</taxon>
    </lineage>
</organism>
<sequence length="81" mass="8744">MDTIGWHVVRRTPDLGNKGGGRGGLQSSPFTISRSPLAHTDMAPHRAVVCKGEGELEKSECGQRRAVPGQRRLPSGTQPRL</sequence>
<name>A0A5B7ICK5_PORTR</name>